<reference evidence="1" key="2">
    <citation type="submission" date="2018-07" db="EMBL/GenBank/DDBJ databases">
        <authorList>
            <consortium name="NCBI Pathogen Detection Project"/>
        </authorList>
    </citation>
    <scope>NUCLEOTIDE SEQUENCE</scope>
    <source>
        <strain evidence="1">128-87</strain>
    </source>
</reference>
<reference evidence="1" key="1">
    <citation type="journal article" date="2018" name="Genome Biol.">
        <title>SKESA: strategic k-mer extension for scrupulous assemblies.</title>
        <authorList>
            <person name="Souvorov A."/>
            <person name="Agarwala R."/>
            <person name="Lipman D.J."/>
        </authorList>
    </citation>
    <scope>NUCLEOTIDE SEQUENCE</scope>
    <source>
        <strain evidence="1">128-87</strain>
    </source>
</reference>
<proteinExistence type="predicted"/>
<dbReference type="AlphaFoldDB" id="A0A735RDT8"/>
<evidence type="ECO:0000313" key="1">
    <source>
        <dbReference type="EMBL" id="HAE7121997.1"/>
    </source>
</evidence>
<gene>
    <name evidence="1" type="ORF">GND69_001721</name>
</gene>
<organism evidence="1">
    <name type="scientific">Salmonella enterica subsp. diarizonae serovar 48:i:z</name>
    <dbReference type="NCBI Taxonomy" id="1192842"/>
    <lineage>
        <taxon>Bacteria</taxon>
        <taxon>Pseudomonadati</taxon>
        <taxon>Pseudomonadota</taxon>
        <taxon>Gammaproteobacteria</taxon>
        <taxon>Enterobacterales</taxon>
        <taxon>Enterobacteriaceae</taxon>
        <taxon>Salmonella</taxon>
    </lineage>
</organism>
<sequence length="48" mass="5445">MQDNLKQCETEWCNHHIFSVTIILPGEGLKMSVFHLCTRLCTNLAIVG</sequence>
<comment type="caution">
    <text evidence="1">The sequence shown here is derived from an EMBL/GenBank/DDBJ whole genome shotgun (WGS) entry which is preliminary data.</text>
</comment>
<dbReference type="EMBL" id="DAASUW010000009">
    <property type="protein sequence ID" value="HAE7121997.1"/>
    <property type="molecule type" value="Genomic_DNA"/>
</dbReference>
<protein>
    <submittedName>
        <fullName evidence="1">Uncharacterized protein</fullName>
    </submittedName>
</protein>
<accession>A0A735RDT8</accession>
<name>A0A735RDT8_SALDZ</name>